<dbReference type="GO" id="GO:0004814">
    <property type="term" value="F:arginine-tRNA ligase activity"/>
    <property type="evidence" value="ECO:0007669"/>
    <property type="project" value="UniProtKB-EC"/>
</dbReference>
<dbReference type="PANTHER" id="PTHR11956">
    <property type="entry name" value="ARGINYL-TRNA SYNTHETASE"/>
    <property type="match status" value="1"/>
</dbReference>
<dbReference type="InterPro" id="IPR001278">
    <property type="entry name" value="Arg-tRNA-ligase"/>
</dbReference>
<dbReference type="RefSeq" id="XP_016608199.1">
    <property type="nucleotide sequence ID" value="XM_016752735.1"/>
</dbReference>
<dbReference type="NCBIfam" id="TIGR00456">
    <property type="entry name" value="argS"/>
    <property type="match status" value="1"/>
</dbReference>
<reference evidence="16 17" key="1">
    <citation type="submission" date="2009-08" db="EMBL/GenBank/DDBJ databases">
        <title>The Genome Sequence of Spizellomyces punctatus strain DAOM BR117.</title>
        <authorList>
            <consortium name="The Broad Institute Genome Sequencing Platform"/>
            <person name="Russ C."/>
            <person name="Cuomo C."/>
            <person name="Shea T."/>
            <person name="Young S.K."/>
            <person name="Zeng Q."/>
            <person name="Koehrsen M."/>
            <person name="Haas B."/>
            <person name="Borodovsky M."/>
            <person name="Guigo R."/>
            <person name="Alvarado L."/>
            <person name="Berlin A."/>
            <person name="Bochicchio J."/>
            <person name="Borenstein D."/>
            <person name="Chapman S."/>
            <person name="Chen Z."/>
            <person name="Engels R."/>
            <person name="Freedman E."/>
            <person name="Gellesch M."/>
            <person name="Goldberg J."/>
            <person name="Griggs A."/>
            <person name="Gujja S."/>
            <person name="Heiman D."/>
            <person name="Hepburn T."/>
            <person name="Howarth C."/>
            <person name="Jen D."/>
            <person name="Larson L."/>
            <person name="Lewis B."/>
            <person name="Mehta T."/>
            <person name="Park D."/>
            <person name="Pearson M."/>
            <person name="Roberts A."/>
            <person name="Saif S."/>
            <person name="Shenoy N."/>
            <person name="Sisk P."/>
            <person name="Stolte C."/>
            <person name="Sykes S."/>
            <person name="Thomson T."/>
            <person name="Walk T."/>
            <person name="White J."/>
            <person name="Yandava C."/>
            <person name="Burger G."/>
            <person name="Gray M.W."/>
            <person name="Holland P.W.H."/>
            <person name="King N."/>
            <person name="Lang F.B.F."/>
            <person name="Roger A.J."/>
            <person name="Ruiz-Trillo I."/>
            <person name="Lander E."/>
            <person name="Nusbaum C."/>
        </authorList>
    </citation>
    <scope>NUCLEOTIDE SEQUENCE [LARGE SCALE GENOMIC DNA]</scope>
    <source>
        <strain evidence="16 17">DAOM BR117</strain>
    </source>
</reference>
<dbReference type="InterPro" id="IPR005148">
    <property type="entry name" value="Arg-tRNA-synth_N"/>
</dbReference>
<dbReference type="CDD" id="cd07956">
    <property type="entry name" value="Anticodon_Ia_Arg"/>
    <property type="match status" value="1"/>
</dbReference>
<dbReference type="FunFam" id="3.40.50.620:FF:000116">
    <property type="entry name" value="Arginine--tRNA ligase"/>
    <property type="match status" value="1"/>
</dbReference>
<dbReference type="SUPFAM" id="SSF47323">
    <property type="entry name" value="Anticodon-binding domain of a subclass of class I aminoacyl-tRNA synthetases"/>
    <property type="match status" value="1"/>
</dbReference>
<evidence type="ECO:0000256" key="1">
    <source>
        <dbReference type="ARBA" id="ARBA00004496"/>
    </source>
</evidence>
<keyword evidence="9 13" id="KW-0648">Protein biosynthesis</keyword>
<dbReference type="FunCoup" id="A0A0L0HH06">
    <property type="interactions" value="608"/>
</dbReference>
<evidence type="ECO:0000259" key="15">
    <source>
        <dbReference type="SMART" id="SM01016"/>
    </source>
</evidence>
<dbReference type="GO" id="GO:0006420">
    <property type="term" value="P:arginyl-tRNA aminoacylation"/>
    <property type="evidence" value="ECO:0007669"/>
    <property type="project" value="InterPro"/>
</dbReference>
<keyword evidence="8 13" id="KW-0067">ATP-binding</keyword>
<dbReference type="InParanoid" id="A0A0L0HH06"/>
<organism evidence="16 17">
    <name type="scientific">Spizellomyces punctatus (strain DAOM BR117)</name>
    <dbReference type="NCBI Taxonomy" id="645134"/>
    <lineage>
        <taxon>Eukaryota</taxon>
        <taxon>Fungi</taxon>
        <taxon>Fungi incertae sedis</taxon>
        <taxon>Chytridiomycota</taxon>
        <taxon>Chytridiomycota incertae sedis</taxon>
        <taxon>Chytridiomycetes</taxon>
        <taxon>Spizellomycetales</taxon>
        <taxon>Spizellomycetaceae</taxon>
        <taxon>Spizellomyces</taxon>
    </lineage>
</organism>
<dbReference type="SUPFAM" id="SSF55190">
    <property type="entry name" value="Arginyl-tRNA synthetase (ArgRS), N-terminal 'additional' domain"/>
    <property type="match status" value="1"/>
</dbReference>
<dbReference type="InterPro" id="IPR014729">
    <property type="entry name" value="Rossmann-like_a/b/a_fold"/>
</dbReference>
<dbReference type="STRING" id="645134.A0A0L0HH06"/>
<dbReference type="SUPFAM" id="SSF52374">
    <property type="entry name" value="Nucleotidylyl transferase"/>
    <property type="match status" value="1"/>
</dbReference>
<dbReference type="PANTHER" id="PTHR11956:SF5">
    <property type="entry name" value="ARGININE--TRNA LIGASE, CYTOPLASMIC"/>
    <property type="match status" value="1"/>
</dbReference>
<name>A0A0L0HH06_SPIPD</name>
<evidence type="ECO:0000256" key="10">
    <source>
        <dbReference type="ARBA" id="ARBA00023146"/>
    </source>
</evidence>
<dbReference type="OrthoDB" id="68056at2759"/>
<dbReference type="Gene3D" id="3.30.1360.70">
    <property type="entry name" value="Arginyl tRNA synthetase N-terminal domain"/>
    <property type="match status" value="1"/>
</dbReference>
<dbReference type="GeneID" id="27687946"/>
<dbReference type="InterPro" id="IPR009080">
    <property type="entry name" value="tRNAsynth_Ia_anticodon-bd"/>
</dbReference>
<evidence type="ECO:0000256" key="5">
    <source>
        <dbReference type="ARBA" id="ARBA00022490"/>
    </source>
</evidence>
<evidence type="ECO:0000256" key="13">
    <source>
        <dbReference type="RuleBase" id="RU363038"/>
    </source>
</evidence>
<keyword evidence="5" id="KW-0963">Cytoplasm</keyword>
<accession>A0A0L0HH06</accession>
<gene>
    <name evidence="16" type="ORF">SPPG_04501</name>
</gene>
<evidence type="ECO:0000256" key="2">
    <source>
        <dbReference type="ARBA" id="ARBA00005594"/>
    </source>
</evidence>
<dbReference type="InterPro" id="IPR035684">
    <property type="entry name" value="ArgRS_core"/>
</dbReference>
<evidence type="ECO:0000256" key="4">
    <source>
        <dbReference type="ARBA" id="ARBA00012837"/>
    </source>
</evidence>
<dbReference type="HAMAP" id="MF_00123">
    <property type="entry name" value="Arg_tRNA_synth"/>
    <property type="match status" value="1"/>
</dbReference>
<dbReference type="EC" id="6.1.1.19" evidence="4"/>
<feature type="domain" description="DALR anticodon binding" evidence="14">
    <location>
        <begin position="469"/>
        <end position="588"/>
    </location>
</feature>
<feature type="domain" description="Arginyl tRNA synthetase N-terminal" evidence="15">
    <location>
        <begin position="5"/>
        <end position="90"/>
    </location>
</feature>
<evidence type="ECO:0000256" key="8">
    <source>
        <dbReference type="ARBA" id="ARBA00022840"/>
    </source>
</evidence>
<dbReference type="PROSITE" id="PS00178">
    <property type="entry name" value="AA_TRNA_LIGASE_I"/>
    <property type="match status" value="1"/>
</dbReference>
<comment type="subcellular location">
    <subcellularLocation>
        <location evidence="1">Cytoplasm</location>
    </subcellularLocation>
</comment>
<dbReference type="VEuPathDB" id="FungiDB:SPPG_04501"/>
<evidence type="ECO:0000256" key="12">
    <source>
        <dbReference type="ARBA" id="ARBA00049339"/>
    </source>
</evidence>
<dbReference type="CDD" id="cd00671">
    <property type="entry name" value="ArgRS_core"/>
    <property type="match status" value="1"/>
</dbReference>
<dbReference type="GO" id="GO:0005737">
    <property type="term" value="C:cytoplasm"/>
    <property type="evidence" value="ECO:0007669"/>
    <property type="project" value="UniProtKB-SubCell"/>
</dbReference>
<dbReference type="Pfam" id="PF03485">
    <property type="entry name" value="Arg_tRNA_synt_N"/>
    <property type="match status" value="1"/>
</dbReference>
<comment type="similarity">
    <text evidence="2 13">Belongs to the class-I aminoacyl-tRNA synthetase family.</text>
</comment>
<dbReference type="Pfam" id="PF00750">
    <property type="entry name" value="tRNA-synt_1d"/>
    <property type="match status" value="1"/>
</dbReference>
<evidence type="ECO:0000313" key="16">
    <source>
        <dbReference type="EMBL" id="KND00160.1"/>
    </source>
</evidence>
<dbReference type="Gene3D" id="3.40.50.620">
    <property type="entry name" value="HUPs"/>
    <property type="match status" value="1"/>
</dbReference>
<comment type="subunit">
    <text evidence="3">Monomer.</text>
</comment>
<evidence type="ECO:0000256" key="9">
    <source>
        <dbReference type="ARBA" id="ARBA00022917"/>
    </source>
</evidence>
<evidence type="ECO:0000313" key="17">
    <source>
        <dbReference type="Proteomes" id="UP000053201"/>
    </source>
</evidence>
<dbReference type="eggNOG" id="KOG4426">
    <property type="taxonomic scope" value="Eukaryota"/>
</dbReference>
<dbReference type="PRINTS" id="PR01038">
    <property type="entry name" value="TRNASYNTHARG"/>
</dbReference>
<dbReference type="EMBL" id="KQ257456">
    <property type="protein sequence ID" value="KND00160.1"/>
    <property type="molecule type" value="Genomic_DNA"/>
</dbReference>
<evidence type="ECO:0000256" key="7">
    <source>
        <dbReference type="ARBA" id="ARBA00022741"/>
    </source>
</evidence>
<dbReference type="OMA" id="YLTRDIC"/>
<evidence type="ECO:0000256" key="3">
    <source>
        <dbReference type="ARBA" id="ARBA00011245"/>
    </source>
</evidence>
<dbReference type="AlphaFoldDB" id="A0A0L0HH06"/>
<sequence>MSILKLLHPRVLAAIKAASPAAAEIPYVASCEFTTGKSGFGDIQVKGILSAAKRLKLNPQELAAQVTENLDLEGIGRATVDGPGFINIHLTGTWVGERIGRVFFGEEKTRLGADEVKSRVVVDYSSPNLAKEMHVGHLRSTIIGDALVRALEFVGADVVRQNHVGDWGTQFGMLIAHVSDQTDVNLEELTDLEQLYVQAKVRFDEDKEFADRAREYVVRLQSGEPEIIQKWKQILDVSLRHAQRIYDTLGVLLTPEDVCGESFYNDDLPNVVTELEKAGILVVDQGAKVVYTPAFQKDFGKGKPIFMVQKDGDGFGYAATDLAAIRHRIGTLKAQRILYVVDKRQSLHFRQLFDVAKRGHFFGDQDLFHVAFGTMQGKDKKPFKTRSGGTVKLAELIQSAQQRAFELAKEKNDKRKPEDRFTDAQLKEIGDAVGVGAIKYADLSKHRDKDYVFDLESMLQFEGNTAPYLMYAYTRARSVARNAEILGGEQNGLDGIKLDFDHTAEHALGVTLLQFPDELATVIATACPHHLCGYLYKVAQAYTRFYEACPILKSEEEVKRKRLKLCAATAHMLKTGLGLLGIRVLEVM</sequence>
<keyword evidence="7 13" id="KW-0547">Nucleotide-binding</keyword>
<proteinExistence type="inferred from homology"/>
<dbReference type="InterPro" id="IPR008909">
    <property type="entry name" value="DALR_anticod-bd"/>
</dbReference>
<dbReference type="Gene3D" id="1.10.730.10">
    <property type="entry name" value="Isoleucyl-tRNA Synthetase, Domain 1"/>
    <property type="match status" value="1"/>
</dbReference>
<protein>
    <recommendedName>
        <fullName evidence="4">arginine--tRNA ligase</fullName>
        <ecNumber evidence="4">6.1.1.19</ecNumber>
    </recommendedName>
    <alternativeName>
        <fullName evidence="11">Arginyl-tRNA synthetase</fullName>
    </alternativeName>
</protein>
<keyword evidence="6 13" id="KW-0436">Ligase</keyword>
<keyword evidence="10 13" id="KW-0030">Aminoacyl-tRNA synthetase</keyword>
<evidence type="ECO:0000259" key="14">
    <source>
        <dbReference type="SMART" id="SM00836"/>
    </source>
</evidence>
<comment type="catalytic activity">
    <reaction evidence="12">
        <text>tRNA(Arg) + L-arginine + ATP = L-arginyl-tRNA(Arg) + AMP + diphosphate</text>
        <dbReference type="Rhea" id="RHEA:20301"/>
        <dbReference type="Rhea" id="RHEA-COMP:9658"/>
        <dbReference type="Rhea" id="RHEA-COMP:9673"/>
        <dbReference type="ChEBI" id="CHEBI:30616"/>
        <dbReference type="ChEBI" id="CHEBI:32682"/>
        <dbReference type="ChEBI" id="CHEBI:33019"/>
        <dbReference type="ChEBI" id="CHEBI:78442"/>
        <dbReference type="ChEBI" id="CHEBI:78513"/>
        <dbReference type="ChEBI" id="CHEBI:456215"/>
        <dbReference type="EC" id="6.1.1.19"/>
    </reaction>
</comment>
<evidence type="ECO:0000256" key="11">
    <source>
        <dbReference type="ARBA" id="ARBA00033033"/>
    </source>
</evidence>
<keyword evidence="17" id="KW-1185">Reference proteome</keyword>
<evidence type="ECO:0000256" key="6">
    <source>
        <dbReference type="ARBA" id="ARBA00022598"/>
    </source>
</evidence>
<dbReference type="InterPro" id="IPR001412">
    <property type="entry name" value="aa-tRNA-synth_I_CS"/>
</dbReference>
<dbReference type="InterPro" id="IPR036695">
    <property type="entry name" value="Arg-tRNA-synth_N_sf"/>
</dbReference>
<dbReference type="GO" id="GO:0005524">
    <property type="term" value="F:ATP binding"/>
    <property type="evidence" value="ECO:0007669"/>
    <property type="project" value="UniProtKB-KW"/>
</dbReference>
<dbReference type="FunFam" id="1.10.730.10:FF:000006">
    <property type="entry name" value="Arginyl-tRNA synthetase 2, mitochondrial"/>
    <property type="match status" value="1"/>
</dbReference>
<dbReference type="Pfam" id="PF05746">
    <property type="entry name" value="DALR_1"/>
    <property type="match status" value="1"/>
</dbReference>
<dbReference type="SMART" id="SM01016">
    <property type="entry name" value="Arg_tRNA_synt_N"/>
    <property type="match status" value="1"/>
</dbReference>
<dbReference type="SMART" id="SM00836">
    <property type="entry name" value="DALR_1"/>
    <property type="match status" value="1"/>
</dbReference>
<dbReference type="Proteomes" id="UP000053201">
    <property type="component" value="Unassembled WGS sequence"/>
</dbReference>